<comment type="caution">
    <text evidence="5">The sequence shown here is derived from an EMBL/GenBank/DDBJ whole genome shotgun (WGS) entry which is preliminary data.</text>
</comment>
<dbReference type="PROSITE" id="PS51677">
    <property type="entry name" value="NODB"/>
    <property type="match status" value="1"/>
</dbReference>
<dbReference type="InterPro" id="IPR002509">
    <property type="entry name" value="NODB_dom"/>
</dbReference>
<dbReference type="GO" id="GO:0005576">
    <property type="term" value="C:extracellular region"/>
    <property type="evidence" value="ECO:0007669"/>
    <property type="project" value="UniProtKB-SubCell"/>
</dbReference>
<feature type="transmembrane region" description="Helical" evidence="3">
    <location>
        <begin position="34"/>
        <end position="52"/>
    </location>
</feature>
<dbReference type="GO" id="GO:0005975">
    <property type="term" value="P:carbohydrate metabolic process"/>
    <property type="evidence" value="ECO:0007669"/>
    <property type="project" value="InterPro"/>
</dbReference>
<evidence type="ECO:0000313" key="6">
    <source>
        <dbReference type="Proteomes" id="UP000290602"/>
    </source>
</evidence>
<dbReference type="EMBL" id="QXIL01000031">
    <property type="protein sequence ID" value="RXI76468.1"/>
    <property type="molecule type" value="Genomic_DNA"/>
</dbReference>
<dbReference type="SUPFAM" id="SSF88713">
    <property type="entry name" value="Glycoside hydrolase/deacetylase"/>
    <property type="match status" value="1"/>
</dbReference>
<protein>
    <submittedName>
        <fullName evidence="5">Polysaccharide deacetylase</fullName>
    </submittedName>
</protein>
<sequence>MADFGLTHQHAALLYRALVLPEGREKRMTRRLRFCLLIGLFTCLILGLGWTTHHQATHQHATQESYALPKRYQQVKNGIMVFCYHRILGDSWSTRLVQGLSTNSQLHEFNVPADQFSAQMKYLHDHHVKVISAATMVRLVQQKRPLKGKYVVLSFDDIDRTVLDHAVPVLNHYRYPFTTFIITGNTGRYREGTQLATWSQIKAARRTTYGRMTLGLHTHNLHYLDAHMTPVFMHPHATGKFKRDFAQSKRDLVHHTGVTGDSFAFPYGAGTDAINAFLARQRLTWVATLDAGITTDDTDLNATPRVIVNHQSWPSIQRWLTQD</sequence>
<organism evidence="5 6">
    <name type="scientific">Levilactobacillus suantsaii</name>
    <dbReference type="NCBI Taxonomy" id="2292255"/>
    <lineage>
        <taxon>Bacteria</taxon>
        <taxon>Bacillati</taxon>
        <taxon>Bacillota</taxon>
        <taxon>Bacilli</taxon>
        <taxon>Lactobacillales</taxon>
        <taxon>Lactobacillaceae</taxon>
        <taxon>Levilactobacillus</taxon>
    </lineage>
</organism>
<keyword evidence="3" id="KW-0472">Membrane</keyword>
<dbReference type="AlphaFoldDB" id="A0A4Q0VG08"/>
<comment type="subcellular location">
    <subcellularLocation>
        <location evidence="1">Secreted</location>
    </subcellularLocation>
</comment>
<keyword evidence="3" id="KW-0812">Transmembrane</keyword>
<dbReference type="InterPro" id="IPR051398">
    <property type="entry name" value="Polysacch_Deacetylase"/>
</dbReference>
<name>A0A4Q0VG08_9LACO</name>
<dbReference type="PANTHER" id="PTHR34216">
    <property type="match status" value="1"/>
</dbReference>
<proteinExistence type="predicted"/>
<evidence type="ECO:0000256" key="2">
    <source>
        <dbReference type="ARBA" id="ARBA00022729"/>
    </source>
</evidence>
<gene>
    <name evidence="5" type="ORF">DXH47_10700</name>
</gene>
<reference evidence="5 6" key="1">
    <citation type="submission" date="2018-08" db="EMBL/GenBank/DDBJ databases">
        <title>Lactobacillus suantsai sp. nov., isolated from traditional fermented suan-tsai in Taiwan.</title>
        <authorList>
            <person name="Huang C.-H."/>
        </authorList>
    </citation>
    <scope>NUCLEOTIDE SEQUENCE [LARGE SCALE GENOMIC DNA]</scope>
    <source>
        <strain evidence="5 6">BCRC 12945</strain>
    </source>
</reference>
<dbReference type="Pfam" id="PF01522">
    <property type="entry name" value="Polysacc_deac_1"/>
    <property type="match status" value="1"/>
</dbReference>
<keyword evidence="3" id="KW-1133">Transmembrane helix</keyword>
<evidence type="ECO:0000313" key="5">
    <source>
        <dbReference type="EMBL" id="RXI76468.1"/>
    </source>
</evidence>
<evidence type="ECO:0000256" key="3">
    <source>
        <dbReference type="SAM" id="Phobius"/>
    </source>
</evidence>
<dbReference type="InterPro" id="IPR011330">
    <property type="entry name" value="Glyco_hydro/deAcase_b/a-brl"/>
</dbReference>
<dbReference type="Gene3D" id="3.20.20.370">
    <property type="entry name" value="Glycoside hydrolase/deacetylase"/>
    <property type="match status" value="1"/>
</dbReference>
<dbReference type="Proteomes" id="UP000290602">
    <property type="component" value="Unassembled WGS sequence"/>
</dbReference>
<feature type="domain" description="NodB homology" evidence="4">
    <location>
        <begin position="149"/>
        <end position="323"/>
    </location>
</feature>
<evidence type="ECO:0000256" key="1">
    <source>
        <dbReference type="ARBA" id="ARBA00004613"/>
    </source>
</evidence>
<evidence type="ECO:0000259" key="4">
    <source>
        <dbReference type="PROSITE" id="PS51677"/>
    </source>
</evidence>
<keyword evidence="2" id="KW-0732">Signal</keyword>
<keyword evidence="6" id="KW-1185">Reference proteome</keyword>
<accession>A0A4Q0VG08</accession>
<dbReference type="GO" id="GO:0016810">
    <property type="term" value="F:hydrolase activity, acting on carbon-nitrogen (but not peptide) bonds"/>
    <property type="evidence" value="ECO:0007669"/>
    <property type="project" value="InterPro"/>
</dbReference>
<dbReference type="OrthoDB" id="9778320at2"/>
<dbReference type="PANTHER" id="PTHR34216:SF3">
    <property type="entry name" value="POLY-BETA-1,6-N-ACETYL-D-GLUCOSAMINE N-DEACETYLASE"/>
    <property type="match status" value="1"/>
</dbReference>